<dbReference type="PRINTS" id="PR00039">
    <property type="entry name" value="HTHLYSR"/>
</dbReference>
<evidence type="ECO:0000256" key="3">
    <source>
        <dbReference type="ARBA" id="ARBA00023125"/>
    </source>
</evidence>
<feature type="domain" description="HTH lysR-type" evidence="5">
    <location>
        <begin position="1"/>
        <end position="58"/>
    </location>
</feature>
<evidence type="ECO:0000256" key="4">
    <source>
        <dbReference type="ARBA" id="ARBA00023163"/>
    </source>
</evidence>
<dbReference type="PANTHER" id="PTHR30346">
    <property type="entry name" value="TRANSCRIPTIONAL DUAL REGULATOR HCAR-RELATED"/>
    <property type="match status" value="1"/>
</dbReference>
<dbReference type="InterPro" id="IPR000847">
    <property type="entry name" value="LysR_HTH_N"/>
</dbReference>
<dbReference type="InterPro" id="IPR036390">
    <property type="entry name" value="WH_DNA-bd_sf"/>
</dbReference>
<keyword evidence="2" id="KW-0805">Transcription regulation</keyword>
<organism evidence="6 7">
    <name type="scientific">Megamonas hypermegale</name>
    <dbReference type="NCBI Taxonomy" id="158847"/>
    <lineage>
        <taxon>Bacteria</taxon>
        <taxon>Bacillati</taxon>
        <taxon>Bacillota</taxon>
        <taxon>Negativicutes</taxon>
        <taxon>Selenomonadales</taxon>
        <taxon>Selenomonadaceae</taxon>
        <taxon>Megamonas</taxon>
    </lineage>
</organism>
<dbReference type="InterPro" id="IPR005119">
    <property type="entry name" value="LysR_subst-bd"/>
</dbReference>
<dbReference type="GO" id="GO:0003700">
    <property type="term" value="F:DNA-binding transcription factor activity"/>
    <property type="evidence" value="ECO:0007669"/>
    <property type="project" value="InterPro"/>
</dbReference>
<protein>
    <submittedName>
        <fullName evidence="6">Cyn operon transcriptional activator</fullName>
    </submittedName>
</protein>
<dbReference type="CDD" id="cd05466">
    <property type="entry name" value="PBP2_LTTR_substrate"/>
    <property type="match status" value="1"/>
</dbReference>
<dbReference type="InterPro" id="IPR036388">
    <property type="entry name" value="WH-like_DNA-bd_sf"/>
</dbReference>
<dbReference type="RefSeq" id="WP_027889389.1">
    <property type="nucleotide sequence ID" value="NZ_LT906446.1"/>
</dbReference>
<dbReference type="AlphaFoldDB" id="A0A239TXS9"/>
<dbReference type="PROSITE" id="PS50931">
    <property type="entry name" value="HTH_LYSR"/>
    <property type="match status" value="1"/>
</dbReference>
<dbReference type="SUPFAM" id="SSF53850">
    <property type="entry name" value="Periplasmic binding protein-like II"/>
    <property type="match status" value="1"/>
</dbReference>
<evidence type="ECO:0000256" key="2">
    <source>
        <dbReference type="ARBA" id="ARBA00023015"/>
    </source>
</evidence>
<dbReference type="GeneID" id="78507450"/>
<keyword evidence="4" id="KW-0804">Transcription</keyword>
<dbReference type="EMBL" id="LT906446">
    <property type="protein sequence ID" value="SNV01503.1"/>
    <property type="molecule type" value="Genomic_DNA"/>
</dbReference>
<keyword evidence="3" id="KW-0238">DNA-binding</keyword>
<name>A0A239TXS9_9FIRM</name>
<evidence type="ECO:0000313" key="7">
    <source>
        <dbReference type="Proteomes" id="UP000215383"/>
    </source>
</evidence>
<dbReference type="PANTHER" id="PTHR30346:SF28">
    <property type="entry name" value="HTH-TYPE TRANSCRIPTIONAL REGULATOR CYNR"/>
    <property type="match status" value="1"/>
</dbReference>
<sequence>MLLRQIKYFVTVVECNSFTQAAEKCFISQSAISQQIRALENDIGVELLQRENRKFYLTDAGEYFYHHGKELLSKAEKIKQETYNIGKNNKMQLKIGYLNFYDGIKLQKVIADFYKKYPQIVIQIISGNHEDLYYGLRHNEMDIVLSDQRRAFSDEYVNLHLVYGNCYIKIAKNNVLASKKFVTLEDLRFIPCILVASRQQENNEQDFYQNTLGFNTKFIFAKTLEEAQLMVIANRGFMPIELIGDKQDKSDLFSKIPLYQDGKQIRRNYCAFWRKENTNFYIEEFVRILKDFFKEV</sequence>
<evidence type="ECO:0000313" key="6">
    <source>
        <dbReference type="EMBL" id="SNV01503.1"/>
    </source>
</evidence>
<dbReference type="GO" id="GO:0003677">
    <property type="term" value="F:DNA binding"/>
    <property type="evidence" value="ECO:0007669"/>
    <property type="project" value="UniProtKB-KW"/>
</dbReference>
<evidence type="ECO:0000259" key="5">
    <source>
        <dbReference type="PROSITE" id="PS50931"/>
    </source>
</evidence>
<reference evidence="6 7" key="1">
    <citation type="submission" date="2017-06" db="EMBL/GenBank/DDBJ databases">
        <authorList>
            <consortium name="Pathogen Informatics"/>
        </authorList>
    </citation>
    <scope>NUCLEOTIDE SEQUENCE [LARGE SCALE GENOMIC DNA]</scope>
    <source>
        <strain evidence="6 7">NCTC10570</strain>
    </source>
</reference>
<dbReference type="Proteomes" id="UP000215383">
    <property type="component" value="Chromosome 1"/>
</dbReference>
<dbReference type="Gene3D" id="1.10.10.10">
    <property type="entry name" value="Winged helix-like DNA-binding domain superfamily/Winged helix DNA-binding domain"/>
    <property type="match status" value="1"/>
</dbReference>
<accession>A0A239TXS9</accession>
<evidence type="ECO:0000256" key="1">
    <source>
        <dbReference type="ARBA" id="ARBA00009437"/>
    </source>
</evidence>
<comment type="similarity">
    <text evidence="1">Belongs to the LysR transcriptional regulatory family.</text>
</comment>
<dbReference type="FunFam" id="1.10.10.10:FF:000001">
    <property type="entry name" value="LysR family transcriptional regulator"/>
    <property type="match status" value="1"/>
</dbReference>
<dbReference type="GO" id="GO:0032993">
    <property type="term" value="C:protein-DNA complex"/>
    <property type="evidence" value="ECO:0007669"/>
    <property type="project" value="TreeGrafter"/>
</dbReference>
<dbReference type="eggNOG" id="COG0583">
    <property type="taxonomic scope" value="Bacteria"/>
</dbReference>
<dbReference type="Gene3D" id="3.40.190.290">
    <property type="match status" value="1"/>
</dbReference>
<dbReference type="Pfam" id="PF03466">
    <property type="entry name" value="LysR_substrate"/>
    <property type="match status" value="1"/>
</dbReference>
<gene>
    <name evidence="6" type="primary">cynR_1</name>
    <name evidence="6" type="ORF">SAMEA4364220_01453</name>
</gene>
<dbReference type="Pfam" id="PF00126">
    <property type="entry name" value="HTH_1"/>
    <property type="match status" value="1"/>
</dbReference>
<proteinExistence type="inferred from homology"/>
<keyword evidence="7" id="KW-1185">Reference proteome</keyword>
<dbReference type="SUPFAM" id="SSF46785">
    <property type="entry name" value="Winged helix' DNA-binding domain"/>
    <property type="match status" value="1"/>
</dbReference>